<evidence type="ECO:0000313" key="1">
    <source>
        <dbReference type="EMBL" id="KVV40769.1"/>
    </source>
</evidence>
<name>A0A105V3X7_9BURK</name>
<accession>A0A105V3X7</accession>
<dbReference type="RefSeq" id="WP_060108092.1">
    <property type="nucleotide sequence ID" value="NZ_LPEQ01000113.1"/>
</dbReference>
<comment type="caution">
    <text evidence="1">The sequence shown here is derived from an EMBL/GenBank/DDBJ whole genome shotgun (WGS) entry which is preliminary data.</text>
</comment>
<protein>
    <recommendedName>
        <fullName evidence="3">Metal-dependent phosphohydrolase</fullName>
    </recommendedName>
</protein>
<dbReference type="Proteomes" id="UP000062317">
    <property type="component" value="Unassembled WGS sequence"/>
</dbReference>
<evidence type="ECO:0008006" key="3">
    <source>
        <dbReference type="Google" id="ProtNLM"/>
    </source>
</evidence>
<dbReference type="Gene3D" id="1.10.3210.10">
    <property type="entry name" value="Hypothetical protein af1432"/>
    <property type="match status" value="1"/>
</dbReference>
<dbReference type="AlphaFoldDB" id="A0A105V3X7"/>
<evidence type="ECO:0000313" key="2">
    <source>
        <dbReference type="Proteomes" id="UP000062317"/>
    </source>
</evidence>
<dbReference type="EMBL" id="LPEQ01000113">
    <property type="protein sequence ID" value="KVV40769.1"/>
    <property type="molecule type" value="Genomic_DNA"/>
</dbReference>
<keyword evidence="2" id="KW-1185">Reference proteome</keyword>
<gene>
    <name evidence="1" type="ORF">WT27_12620</name>
</gene>
<reference evidence="1 2" key="1">
    <citation type="submission" date="2015-11" db="EMBL/GenBank/DDBJ databases">
        <title>Expanding the genomic diversity of Burkholderia species for the development of highly accurate diagnostics.</title>
        <authorList>
            <person name="Sahl J."/>
            <person name="Keim P."/>
            <person name="Wagner D."/>
        </authorList>
    </citation>
    <scope>NUCLEOTIDE SEQUENCE [LARGE SCALE GENOMIC DNA]</scope>
    <source>
        <strain evidence="1 2">MSMB1301WGS</strain>
    </source>
</reference>
<organism evidence="1 2">
    <name type="scientific">Burkholderia territorii</name>
    <dbReference type="NCBI Taxonomy" id="1503055"/>
    <lineage>
        <taxon>Bacteria</taxon>
        <taxon>Pseudomonadati</taxon>
        <taxon>Pseudomonadota</taxon>
        <taxon>Betaproteobacteria</taxon>
        <taxon>Burkholderiales</taxon>
        <taxon>Burkholderiaceae</taxon>
        <taxon>Burkholderia</taxon>
        <taxon>Burkholderia cepacia complex</taxon>
    </lineage>
</organism>
<proteinExistence type="predicted"/>
<sequence length="193" mass="22057">MPRTDIVIASGQYFDFLNPGASEIFVEDIAQSLSLICRFGGHTRDRRMYSVAQHSVLASYLVPPMYAVDALMHDAAEAVLGDMVKPLKNLLADYRALEFTVEQALFTRFDVRFPLPDCVKHVDRVLLSTEQRDIAARHHGEWESTREVEPLPDRIIPVSSDDAYEMFMARYEELRPDDRSRRRATPSLRVEAA</sequence>
<dbReference type="SUPFAM" id="SSF109604">
    <property type="entry name" value="HD-domain/PDEase-like"/>
    <property type="match status" value="1"/>
</dbReference>